<name>A0ABM8R8R8_9BURK</name>
<keyword evidence="3" id="KW-1185">Reference proteome</keyword>
<dbReference type="InterPro" id="IPR007791">
    <property type="entry name" value="DjlA_N"/>
</dbReference>
<gene>
    <name evidence="2" type="ORF">R69888_02442</name>
</gene>
<organism evidence="2 3">
    <name type="scientific">Paraburkholderia haematera</name>
    <dbReference type="NCBI Taxonomy" id="2793077"/>
    <lineage>
        <taxon>Bacteria</taxon>
        <taxon>Pseudomonadati</taxon>
        <taxon>Pseudomonadota</taxon>
        <taxon>Betaproteobacteria</taxon>
        <taxon>Burkholderiales</taxon>
        <taxon>Burkholderiaceae</taxon>
        <taxon>Paraburkholderia</taxon>
    </lineage>
</organism>
<dbReference type="EMBL" id="CAJNBK010000005">
    <property type="protein sequence ID" value="CAE6739541.1"/>
    <property type="molecule type" value="Genomic_DNA"/>
</dbReference>
<comment type="caution">
    <text evidence="2">The sequence shown here is derived from an EMBL/GenBank/DDBJ whole genome shotgun (WGS) entry which is preliminary data.</text>
</comment>
<dbReference type="RefSeq" id="WP_211611395.1">
    <property type="nucleotide sequence ID" value="NZ_CAJNBK010000005.1"/>
</dbReference>
<dbReference type="InterPro" id="IPR029024">
    <property type="entry name" value="TerB-like"/>
</dbReference>
<dbReference type="SUPFAM" id="SSF158682">
    <property type="entry name" value="TerB-like"/>
    <property type="match status" value="1"/>
</dbReference>
<evidence type="ECO:0000313" key="2">
    <source>
        <dbReference type="EMBL" id="CAE6739541.1"/>
    </source>
</evidence>
<dbReference type="Proteomes" id="UP000672526">
    <property type="component" value="Unassembled WGS sequence"/>
</dbReference>
<proteinExistence type="predicted"/>
<evidence type="ECO:0000259" key="1">
    <source>
        <dbReference type="Pfam" id="PF05099"/>
    </source>
</evidence>
<dbReference type="Gene3D" id="1.10.3680.10">
    <property type="entry name" value="TerB-like"/>
    <property type="match status" value="1"/>
</dbReference>
<accession>A0ABM8R8R8</accession>
<dbReference type="CDD" id="cd07177">
    <property type="entry name" value="terB_like"/>
    <property type="match status" value="1"/>
</dbReference>
<evidence type="ECO:0000313" key="3">
    <source>
        <dbReference type="Proteomes" id="UP000672526"/>
    </source>
</evidence>
<feature type="domain" description="Co-chaperone DjlA N-terminal" evidence="1">
    <location>
        <begin position="11"/>
        <end position="121"/>
    </location>
</feature>
<sequence length="159" mass="16633">MRTYPRNSPQAAARIVALALISDGHVSSSEERALESLDIAGELGLAPAQFAQIVQTMCEDQSVAHTPAVGQLDAALITTLLGEIDDPALRRRVIRLCLAVTIADNYLADGEIALLAAVFRAWGPQPIQAAGRHIPVPAVSAVSAVSDAPRAHARPAATT</sequence>
<dbReference type="Pfam" id="PF05099">
    <property type="entry name" value="TerB"/>
    <property type="match status" value="1"/>
</dbReference>
<protein>
    <recommendedName>
        <fullName evidence="1">Co-chaperone DjlA N-terminal domain-containing protein</fullName>
    </recommendedName>
</protein>
<reference evidence="2 3" key="1">
    <citation type="submission" date="2021-02" db="EMBL/GenBank/DDBJ databases">
        <authorList>
            <person name="Vanwijnsberghe S."/>
        </authorList>
    </citation>
    <scope>NUCLEOTIDE SEQUENCE [LARGE SCALE GENOMIC DNA]</scope>
    <source>
        <strain evidence="2 3">LMG 31837</strain>
    </source>
</reference>